<sequence length="153" mass="16670">MPATIDTALRRGLERAGHISTKPDTPPTAATKTPPSTPSSEDYSDSAPSPDATDPDGTIWTSTTLRCGIVADTATVNQWLFPQLADYTCPHRAQAPPTPTAPPASATGRISRGGLHATTADKHTWRQARHAQRRNQRRNQRRRAWETAEPPPF</sequence>
<feature type="compositionally biased region" description="Basic residues" evidence="1">
    <location>
        <begin position="125"/>
        <end position="142"/>
    </location>
</feature>
<evidence type="ECO:0000313" key="2">
    <source>
        <dbReference type="EMBL" id="MFC0315622.1"/>
    </source>
</evidence>
<evidence type="ECO:0000256" key="1">
    <source>
        <dbReference type="SAM" id="MobiDB-lite"/>
    </source>
</evidence>
<evidence type="ECO:0000313" key="3">
    <source>
        <dbReference type="Proteomes" id="UP001589783"/>
    </source>
</evidence>
<feature type="region of interest" description="Disordered" evidence="1">
    <location>
        <begin position="89"/>
        <end position="153"/>
    </location>
</feature>
<feature type="compositionally biased region" description="Basic and acidic residues" evidence="1">
    <location>
        <begin position="8"/>
        <end position="17"/>
    </location>
</feature>
<feature type="compositionally biased region" description="Low complexity" evidence="1">
    <location>
        <begin position="20"/>
        <end position="56"/>
    </location>
</feature>
<dbReference type="Proteomes" id="UP001589783">
    <property type="component" value="Unassembled WGS sequence"/>
</dbReference>
<keyword evidence="3" id="KW-1185">Reference proteome</keyword>
<dbReference type="EMBL" id="JBHLWV010000021">
    <property type="protein sequence ID" value="MFC0315622.1"/>
    <property type="molecule type" value="Genomic_DNA"/>
</dbReference>
<organism evidence="2 3">
    <name type="scientific">Gordonia phosphorivorans</name>
    <dbReference type="NCBI Taxonomy" id="1056982"/>
    <lineage>
        <taxon>Bacteria</taxon>
        <taxon>Bacillati</taxon>
        <taxon>Actinomycetota</taxon>
        <taxon>Actinomycetes</taxon>
        <taxon>Mycobacteriales</taxon>
        <taxon>Gordoniaceae</taxon>
        <taxon>Gordonia</taxon>
    </lineage>
</organism>
<comment type="caution">
    <text evidence="2">The sequence shown here is derived from an EMBL/GenBank/DDBJ whole genome shotgun (WGS) entry which is preliminary data.</text>
</comment>
<feature type="region of interest" description="Disordered" evidence="1">
    <location>
        <begin position="1"/>
        <end position="60"/>
    </location>
</feature>
<reference evidence="2 3" key="1">
    <citation type="submission" date="2024-09" db="EMBL/GenBank/DDBJ databases">
        <authorList>
            <person name="Sun Q."/>
            <person name="Mori K."/>
        </authorList>
    </citation>
    <scope>NUCLEOTIDE SEQUENCE [LARGE SCALE GENOMIC DNA]</scope>
    <source>
        <strain evidence="2 3">CCM 7957</strain>
    </source>
</reference>
<name>A0ABV6HAK5_9ACTN</name>
<gene>
    <name evidence="2" type="ORF">ACFFJD_12265</name>
</gene>
<accession>A0ABV6HAK5</accession>
<evidence type="ECO:0008006" key="4">
    <source>
        <dbReference type="Google" id="ProtNLM"/>
    </source>
</evidence>
<protein>
    <recommendedName>
        <fullName evidence="4">DUF222 domain-containing protein</fullName>
    </recommendedName>
</protein>
<proteinExistence type="predicted"/>